<comment type="caution">
    <text evidence="3">The sequence shown here is derived from an EMBL/GenBank/DDBJ whole genome shotgun (WGS) entry which is preliminary data.</text>
</comment>
<protein>
    <submittedName>
        <fullName evidence="3">Type VII secretion protein EccB</fullName>
    </submittedName>
</protein>
<organism evidence="3 4">
    <name type="scientific">Streptomyces bohaiensis</name>
    <dbReference type="NCBI Taxonomy" id="1431344"/>
    <lineage>
        <taxon>Bacteria</taxon>
        <taxon>Bacillati</taxon>
        <taxon>Actinomycetota</taxon>
        <taxon>Actinomycetes</taxon>
        <taxon>Kitasatosporales</taxon>
        <taxon>Streptomycetaceae</taxon>
        <taxon>Streptomyces</taxon>
    </lineage>
</organism>
<dbReference type="InterPro" id="IPR044857">
    <property type="entry name" value="T7SS_EccB_R1"/>
</dbReference>
<dbReference type="PANTHER" id="PTHR40765:SF2">
    <property type="entry name" value="ESX-2 SECRETION SYSTEM ATPASE ECCB2"/>
    <property type="match status" value="1"/>
</dbReference>
<dbReference type="PANTHER" id="PTHR40765">
    <property type="entry name" value="ESX-2 SECRETION SYSTEM ATPASE ECCB2"/>
    <property type="match status" value="1"/>
</dbReference>
<dbReference type="EMBL" id="JAAVJC010000111">
    <property type="protein sequence ID" value="NJQ16001.1"/>
    <property type="molecule type" value="Genomic_DNA"/>
</dbReference>
<keyword evidence="2" id="KW-0812">Transmembrane</keyword>
<dbReference type="Pfam" id="PF05108">
    <property type="entry name" value="T7SS_ESX1_EccB"/>
    <property type="match status" value="1"/>
</dbReference>
<evidence type="ECO:0000256" key="1">
    <source>
        <dbReference type="SAM" id="MobiDB-lite"/>
    </source>
</evidence>
<feature type="compositionally biased region" description="Gly residues" evidence="1">
    <location>
        <begin position="517"/>
        <end position="528"/>
    </location>
</feature>
<name>A0ABX1CCJ9_9ACTN</name>
<dbReference type="Gene3D" id="3.30.2390.20">
    <property type="entry name" value="Type VII secretion system EccB, repeat 1 domain"/>
    <property type="match status" value="1"/>
</dbReference>
<dbReference type="Proteomes" id="UP000727056">
    <property type="component" value="Unassembled WGS sequence"/>
</dbReference>
<accession>A0ABX1CCJ9</accession>
<dbReference type="InterPro" id="IPR007795">
    <property type="entry name" value="T7SS_EccB"/>
</dbReference>
<evidence type="ECO:0000256" key="2">
    <source>
        <dbReference type="SAM" id="Phobius"/>
    </source>
</evidence>
<proteinExistence type="predicted"/>
<reference evidence="3 4" key="1">
    <citation type="submission" date="2020-03" db="EMBL/GenBank/DDBJ databases">
        <title>Draft genome of Streptomyces sp. ventii, isolated from the Axial Seamount in the Pacific Ocean, and resequencing of the two type strains Streptomyces lonarensis strain NCL 716 and Streptomyces bohaiensis strain 11A07.</title>
        <authorList>
            <person name="Loughran R.M."/>
            <person name="Pfannmuller K.M."/>
            <person name="Wasson B.J."/>
            <person name="Deadmond M.C."/>
            <person name="Paddock B.E."/>
            <person name="Koyack M.J."/>
            <person name="Gallegos D.A."/>
            <person name="Mitchell E.A."/>
            <person name="Ushijima B."/>
            <person name="Saw J.H."/>
            <person name="Mcphail K.L."/>
            <person name="Videau P."/>
        </authorList>
    </citation>
    <scope>NUCLEOTIDE SEQUENCE [LARGE SCALE GENOMIC DNA]</scope>
    <source>
        <strain evidence="3 4">11A07</strain>
    </source>
</reference>
<keyword evidence="4" id="KW-1185">Reference proteome</keyword>
<keyword evidence="2" id="KW-0472">Membrane</keyword>
<evidence type="ECO:0000313" key="4">
    <source>
        <dbReference type="Proteomes" id="UP000727056"/>
    </source>
</evidence>
<sequence>MQTKRDQVQAHMFLMSRLTSAMLRSDPDAPESPQARTNRGILWGVVIAVIITAGAFVLGMFSPGKKTSWQTSGDLVVDKDTGARYLYLGDELRPVRNYASARLLSGAEIGTTTVGTNSLRDTPRGTPVGIPGAPDQLPQVEDATQTRWLVCAAAGPAADEEGATFTTLVVGGDAEGDGVGAGEGALVVGPDDEEYLVWQGIRLRLDSDSGARESLGYTAQAPVAVSASFLNSLPVGPDLTPPPVPGLGDAGPGGVGVVGQVFEQAVTGGESRYYQLHTEALVPVTATEVALILGDQRIREGAYDGAAPQALPLTSQAVRDLASGDGTATGARLPQAPPTAVPVFEEESLCASIVPEGDGSRISVSVMPNGLLGTPAQLSSELAAPACSPVDALVVPPGGGTLVRAVGAGGGRIGPSLYLVTEAGVKHRVDGNEAAAALGYGSATPGELPAPLLAMVPSGPDLSELDAREGRVTLTEPFCEADDGSVVGEQREETVVEQGGDGGEGTVDASGPPAGPAGAGGVGNKETS</sequence>
<keyword evidence="2" id="KW-1133">Transmembrane helix</keyword>
<feature type="region of interest" description="Disordered" evidence="1">
    <location>
        <begin position="482"/>
        <end position="528"/>
    </location>
</feature>
<gene>
    <name evidence="3" type="primary">eccB</name>
    <name evidence="3" type="ORF">HCN52_13860</name>
</gene>
<dbReference type="NCBIfam" id="TIGR03919">
    <property type="entry name" value="T7SS_EccB"/>
    <property type="match status" value="1"/>
</dbReference>
<evidence type="ECO:0000313" key="3">
    <source>
        <dbReference type="EMBL" id="NJQ16001.1"/>
    </source>
</evidence>
<feature type="transmembrane region" description="Helical" evidence="2">
    <location>
        <begin position="41"/>
        <end position="61"/>
    </location>
</feature>
<dbReference type="RefSeq" id="WP_168088746.1">
    <property type="nucleotide sequence ID" value="NZ_BHZH01000096.1"/>
</dbReference>